<protein>
    <recommendedName>
        <fullName evidence="3">TOTE conflict system primase domain-containing protein</fullName>
    </recommendedName>
</protein>
<keyword evidence="5" id="KW-1185">Reference proteome</keyword>
<accession>A0AA35CIN2</accession>
<evidence type="ECO:0000256" key="1">
    <source>
        <dbReference type="SAM" id="Coils"/>
    </source>
</evidence>
<dbReference type="InterPro" id="IPR054347">
    <property type="entry name" value="TOTE_primase"/>
</dbReference>
<feature type="region of interest" description="Disordered" evidence="2">
    <location>
        <begin position="56"/>
        <end position="100"/>
    </location>
</feature>
<feature type="domain" description="TOTE conflict system primase" evidence="3">
    <location>
        <begin position="116"/>
        <end position="227"/>
    </location>
</feature>
<sequence>MSRWRIEVSREAERGLKRQSELDALRLRLREALDECARLREENARLRSMLGIPADTVLAGGDSSRATPAASPGPRGPAPPRTAPQSAPPRGMQLALPLPPVPVPAAATAAPSTPDEKIALFRSLFRGREDVYAVRWEAKNGRSGYSPVCANEWAPGICFKPKVKCAECPHRAFRRLTDEVVRDHLTGRYAVGIYPLLTDETCWFLAADFDKTTWLEDAVAFLRTCDDPGGGGAGPCF</sequence>
<feature type="compositionally biased region" description="Low complexity" evidence="2">
    <location>
        <begin position="63"/>
        <end position="73"/>
    </location>
</feature>
<dbReference type="Proteomes" id="UP001163687">
    <property type="component" value="Chromosome"/>
</dbReference>
<dbReference type="KEGG" id="cmic:caldi_08970"/>
<proteinExistence type="predicted"/>
<keyword evidence="1" id="KW-0175">Coiled coil</keyword>
<dbReference type="AlphaFoldDB" id="A0AA35CIN2"/>
<gene>
    <name evidence="4" type="ORF">caldi_08970</name>
</gene>
<evidence type="ECO:0000313" key="5">
    <source>
        <dbReference type="Proteomes" id="UP001163687"/>
    </source>
</evidence>
<evidence type="ECO:0000313" key="4">
    <source>
        <dbReference type="EMBL" id="BDG59807.1"/>
    </source>
</evidence>
<evidence type="ECO:0000256" key="2">
    <source>
        <dbReference type="SAM" id="MobiDB-lite"/>
    </source>
</evidence>
<dbReference type="EMBL" id="AP025628">
    <property type="protein sequence ID" value="BDG59807.1"/>
    <property type="molecule type" value="Genomic_DNA"/>
</dbReference>
<reference evidence="4" key="1">
    <citation type="submission" date="2022-03" db="EMBL/GenBank/DDBJ databases">
        <title>Complete genome sequence of Caldinitratiruptor microaerophilus.</title>
        <authorList>
            <person name="Mukaiyama R."/>
            <person name="Nishiyama T."/>
            <person name="Ueda K."/>
        </authorList>
    </citation>
    <scope>NUCLEOTIDE SEQUENCE</scope>
    <source>
        <strain evidence="4">JCM 16183</strain>
    </source>
</reference>
<name>A0AA35CIN2_9FIRM</name>
<feature type="coiled-coil region" evidence="1">
    <location>
        <begin position="22"/>
        <end position="49"/>
    </location>
</feature>
<organism evidence="4 5">
    <name type="scientific">Caldinitratiruptor microaerophilus</name>
    <dbReference type="NCBI Taxonomy" id="671077"/>
    <lineage>
        <taxon>Bacteria</taxon>
        <taxon>Bacillati</taxon>
        <taxon>Bacillota</taxon>
        <taxon>Clostridia</taxon>
        <taxon>Eubacteriales</taxon>
        <taxon>Symbiobacteriaceae</taxon>
        <taxon>Caldinitratiruptor</taxon>
    </lineage>
</organism>
<dbReference type="Pfam" id="PF22548">
    <property type="entry name" value="AEP-TOTE"/>
    <property type="match status" value="1"/>
</dbReference>
<evidence type="ECO:0000259" key="3">
    <source>
        <dbReference type="Pfam" id="PF22548"/>
    </source>
</evidence>